<protein>
    <recommendedName>
        <fullName evidence="1">TIL domain-containing protein</fullName>
    </recommendedName>
</protein>
<dbReference type="OrthoDB" id="6414449at2759"/>
<comment type="caution">
    <text evidence="2">The sequence shown here is derived from an EMBL/GenBank/DDBJ whole genome shotgun (WGS) entry which is preliminary data.</text>
</comment>
<dbReference type="AlphaFoldDB" id="A0A9J6HAV7"/>
<keyword evidence="3" id="KW-1185">Reference proteome</keyword>
<evidence type="ECO:0000313" key="2">
    <source>
        <dbReference type="EMBL" id="KAH9383909.1"/>
    </source>
</evidence>
<sequence length="103" mass="11200">MRRLFKVVCSEEIHGAACRGLFQPVVWLGLLHPVVPVRGLPNGSRCGPGEVLKYCQSSTCGERTCASPGPPTHCTADCRTSCFCEDGFFRNRAKRCVPLALCS</sequence>
<dbReference type="EMBL" id="JABSTR010001302">
    <property type="protein sequence ID" value="KAH9383909.1"/>
    <property type="molecule type" value="Genomic_DNA"/>
</dbReference>
<organism evidence="2 3">
    <name type="scientific">Haemaphysalis longicornis</name>
    <name type="common">Bush tick</name>
    <dbReference type="NCBI Taxonomy" id="44386"/>
    <lineage>
        <taxon>Eukaryota</taxon>
        <taxon>Metazoa</taxon>
        <taxon>Ecdysozoa</taxon>
        <taxon>Arthropoda</taxon>
        <taxon>Chelicerata</taxon>
        <taxon>Arachnida</taxon>
        <taxon>Acari</taxon>
        <taxon>Parasitiformes</taxon>
        <taxon>Ixodida</taxon>
        <taxon>Ixodoidea</taxon>
        <taxon>Ixodidae</taxon>
        <taxon>Haemaphysalinae</taxon>
        <taxon>Haemaphysalis</taxon>
    </lineage>
</organism>
<dbReference type="InterPro" id="IPR002919">
    <property type="entry name" value="TIL_dom"/>
</dbReference>
<dbReference type="CDD" id="cd19941">
    <property type="entry name" value="TIL"/>
    <property type="match status" value="1"/>
</dbReference>
<dbReference type="Gene3D" id="2.10.25.10">
    <property type="entry name" value="Laminin"/>
    <property type="match status" value="1"/>
</dbReference>
<dbReference type="SUPFAM" id="SSF57567">
    <property type="entry name" value="Serine protease inhibitors"/>
    <property type="match status" value="1"/>
</dbReference>
<dbReference type="InterPro" id="IPR036084">
    <property type="entry name" value="Ser_inhib-like_sf"/>
</dbReference>
<proteinExistence type="predicted"/>
<dbReference type="Proteomes" id="UP000821853">
    <property type="component" value="Unassembled WGS sequence"/>
</dbReference>
<dbReference type="VEuPathDB" id="VectorBase:HLOH_055585"/>
<name>A0A9J6HAV7_HAELO</name>
<reference evidence="2 3" key="1">
    <citation type="journal article" date="2020" name="Cell">
        <title>Large-Scale Comparative Analyses of Tick Genomes Elucidate Their Genetic Diversity and Vector Capacities.</title>
        <authorList>
            <consortium name="Tick Genome and Microbiome Consortium (TIGMIC)"/>
            <person name="Jia N."/>
            <person name="Wang J."/>
            <person name="Shi W."/>
            <person name="Du L."/>
            <person name="Sun Y."/>
            <person name="Zhan W."/>
            <person name="Jiang J.F."/>
            <person name="Wang Q."/>
            <person name="Zhang B."/>
            <person name="Ji P."/>
            <person name="Bell-Sakyi L."/>
            <person name="Cui X.M."/>
            <person name="Yuan T.T."/>
            <person name="Jiang B.G."/>
            <person name="Yang W.F."/>
            <person name="Lam T.T."/>
            <person name="Chang Q.C."/>
            <person name="Ding S.J."/>
            <person name="Wang X.J."/>
            <person name="Zhu J.G."/>
            <person name="Ruan X.D."/>
            <person name="Zhao L."/>
            <person name="Wei J.T."/>
            <person name="Ye R.Z."/>
            <person name="Que T.C."/>
            <person name="Du C.H."/>
            <person name="Zhou Y.H."/>
            <person name="Cheng J.X."/>
            <person name="Dai P.F."/>
            <person name="Guo W.B."/>
            <person name="Han X.H."/>
            <person name="Huang E.J."/>
            <person name="Li L.F."/>
            <person name="Wei W."/>
            <person name="Gao Y.C."/>
            <person name="Liu J.Z."/>
            <person name="Shao H.Z."/>
            <person name="Wang X."/>
            <person name="Wang C.C."/>
            <person name="Yang T.C."/>
            <person name="Huo Q.B."/>
            <person name="Li W."/>
            <person name="Chen H.Y."/>
            <person name="Chen S.E."/>
            <person name="Zhou L.G."/>
            <person name="Ni X.B."/>
            <person name="Tian J.H."/>
            <person name="Sheng Y."/>
            <person name="Liu T."/>
            <person name="Pan Y.S."/>
            <person name="Xia L.Y."/>
            <person name="Li J."/>
            <person name="Zhao F."/>
            <person name="Cao W.C."/>
        </authorList>
    </citation>
    <scope>NUCLEOTIDE SEQUENCE [LARGE SCALE GENOMIC DNA]</scope>
    <source>
        <strain evidence="2">HaeL-2018</strain>
    </source>
</reference>
<gene>
    <name evidence="2" type="ORF">HPB48_025801</name>
</gene>
<evidence type="ECO:0000259" key="1">
    <source>
        <dbReference type="Pfam" id="PF01826"/>
    </source>
</evidence>
<dbReference type="Pfam" id="PF01826">
    <property type="entry name" value="TIL"/>
    <property type="match status" value="1"/>
</dbReference>
<dbReference type="OMA" id="THCTADC"/>
<accession>A0A9J6HAV7</accession>
<evidence type="ECO:0000313" key="3">
    <source>
        <dbReference type="Proteomes" id="UP000821853"/>
    </source>
</evidence>
<feature type="domain" description="TIL" evidence="1">
    <location>
        <begin position="46"/>
        <end position="102"/>
    </location>
</feature>